<keyword evidence="1" id="KW-0812">Transmembrane</keyword>
<sequence>MPSDDTFQWLNTPFVAWTFREKTGKGGFDAAASEHRRIGELSTCDVTAQGFVPSDYRELPTTKWNVQLESLGQEMFLATRTGQRPSRQASQPLCFNSLLLAVQIPRYVTSDSLCTCKRRRKTRRAGVHRCMCCTWCWGFCYCIFADPLAIRASRTTQTRAKWPTKAAFVTGNLAQNFQLSSICLILDDVDSQMLYDIGPAVGLNLTGPDGKMITTMIDQCFRNPDPKANPVLLNLIDVDDNGTTKTMYEMIVNKTKDSIDSQFDQISSSMSAGGSTSLVSEPSMVALMSTLGNSEMDGLMLPDKDKDWQNDVLYGDMGLDSRGSSGLATYWFNSSSKCSDYTVPADMGAASGKTIPGIDDYKNTLSFYGTPIAGTSCGKKVVCSALPGSTDGRACAAGNNFMQLKQDLQTINTFRCKMFYKNGALCYPDTMAETPAGSGNWAGDCFKADGTLEVKTEDCDLATFTALIQRFNPTLNKVLTRLDGATVSAMADINVNMRALVNLYIIDKITMVANGVTCGFLGQTYQGVIDGMCYGGVAGFVTISNNYVACAVLTLFLILLSYTFWRISLDNYNSGQKSLVADANAGAPGSEGANGVHAYVVK</sequence>
<protein>
    <submittedName>
        <fullName evidence="2">Uncharacterized protein</fullName>
    </submittedName>
</protein>
<organism evidence="2 3">
    <name type="scientific">Polarella glacialis</name>
    <name type="common">Dinoflagellate</name>
    <dbReference type="NCBI Taxonomy" id="89957"/>
    <lineage>
        <taxon>Eukaryota</taxon>
        <taxon>Sar</taxon>
        <taxon>Alveolata</taxon>
        <taxon>Dinophyceae</taxon>
        <taxon>Suessiales</taxon>
        <taxon>Suessiaceae</taxon>
        <taxon>Polarella</taxon>
    </lineage>
</organism>
<comment type="caution">
    <text evidence="2">The sequence shown here is derived from an EMBL/GenBank/DDBJ whole genome shotgun (WGS) entry which is preliminary data.</text>
</comment>
<name>A0A813LCM4_POLGL</name>
<dbReference type="AlphaFoldDB" id="A0A813LCM4"/>
<keyword evidence="1" id="KW-1133">Transmembrane helix</keyword>
<dbReference type="EMBL" id="CAJNNW010034862">
    <property type="protein sequence ID" value="CAE8724217.1"/>
    <property type="molecule type" value="Genomic_DNA"/>
</dbReference>
<gene>
    <name evidence="2" type="ORF">PGLA2088_LOCUS43587</name>
</gene>
<accession>A0A813LCM4</accession>
<evidence type="ECO:0000256" key="1">
    <source>
        <dbReference type="SAM" id="Phobius"/>
    </source>
</evidence>
<reference evidence="2" key="1">
    <citation type="submission" date="2021-02" db="EMBL/GenBank/DDBJ databases">
        <authorList>
            <person name="Dougan E. K."/>
            <person name="Rhodes N."/>
            <person name="Thang M."/>
            <person name="Chan C."/>
        </authorList>
    </citation>
    <scope>NUCLEOTIDE SEQUENCE</scope>
</reference>
<keyword evidence="1" id="KW-0472">Membrane</keyword>
<evidence type="ECO:0000313" key="2">
    <source>
        <dbReference type="EMBL" id="CAE8724217.1"/>
    </source>
</evidence>
<proteinExistence type="predicted"/>
<dbReference type="Proteomes" id="UP000626109">
    <property type="component" value="Unassembled WGS sequence"/>
</dbReference>
<feature type="transmembrane region" description="Helical" evidence="1">
    <location>
        <begin position="546"/>
        <end position="565"/>
    </location>
</feature>
<evidence type="ECO:0000313" key="3">
    <source>
        <dbReference type="Proteomes" id="UP000626109"/>
    </source>
</evidence>